<feature type="signal peptide" evidence="1">
    <location>
        <begin position="1"/>
        <end position="23"/>
    </location>
</feature>
<dbReference type="Gene3D" id="2.60.40.10">
    <property type="entry name" value="Immunoglobulins"/>
    <property type="match status" value="1"/>
</dbReference>
<comment type="caution">
    <text evidence="2">The sequence shown here is derived from an EMBL/GenBank/DDBJ whole genome shotgun (WGS) entry which is preliminary data.</text>
</comment>
<dbReference type="Proteomes" id="UP000653797">
    <property type="component" value="Unassembled WGS sequence"/>
</dbReference>
<dbReference type="NCBIfam" id="TIGR04183">
    <property type="entry name" value="Por_Secre_tail"/>
    <property type="match status" value="1"/>
</dbReference>
<protein>
    <submittedName>
        <fullName evidence="2">T9SS type A sorting domain-containing protein</fullName>
    </submittedName>
</protein>
<keyword evidence="1" id="KW-0732">Signal</keyword>
<dbReference type="InterPro" id="IPR026444">
    <property type="entry name" value="Secre_tail"/>
</dbReference>
<name>A0A927B968_9BACT</name>
<evidence type="ECO:0000313" key="2">
    <source>
        <dbReference type="EMBL" id="MBD2757501.1"/>
    </source>
</evidence>
<evidence type="ECO:0000256" key="1">
    <source>
        <dbReference type="SAM" id="SignalP"/>
    </source>
</evidence>
<evidence type="ECO:0000313" key="3">
    <source>
        <dbReference type="Proteomes" id="UP000653797"/>
    </source>
</evidence>
<reference evidence="2" key="1">
    <citation type="submission" date="2020-09" db="EMBL/GenBank/DDBJ databases">
        <authorList>
            <person name="Kim M.K."/>
        </authorList>
    </citation>
    <scope>NUCLEOTIDE SEQUENCE</scope>
    <source>
        <strain evidence="2">BT704</strain>
    </source>
</reference>
<dbReference type="EMBL" id="JACXAA010000023">
    <property type="protein sequence ID" value="MBD2757501.1"/>
    <property type="molecule type" value="Genomic_DNA"/>
</dbReference>
<feature type="chain" id="PRO_5037940253" evidence="1">
    <location>
        <begin position="24"/>
        <end position="957"/>
    </location>
</feature>
<dbReference type="RefSeq" id="WP_191043124.1">
    <property type="nucleotide sequence ID" value="NZ_JACXAA010000023.1"/>
</dbReference>
<dbReference type="InterPro" id="IPR013783">
    <property type="entry name" value="Ig-like_fold"/>
</dbReference>
<proteinExistence type="predicted"/>
<organism evidence="2 3">
    <name type="scientific">Spirosoma validum</name>
    <dbReference type="NCBI Taxonomy" id="2771355"/>
    <lineage>
        <taxon>Bacteria</taxon>
        <taxon>Pseudomonadati</taxon>
        <taxon>Bacteroidota</taxon>
        <taxon>Cytophagia</taxon>
        <taxon>Cytophagales</taxon>
        <taxon>Cytophagaceae</taxon>
        <taxon>Spirosoma</taxon>
    </lineage>
</organism>
<accession>A0A927B968</accession>
<sequence length="957" mass="100203">MKKALRMLLGLWLVAGSLNRSWAQCPAASSYATSTTAATCPSNGVIQLTNPADVAVSGGRGVPEAVYTITAGPAGGGYQTTGQSANQFQGLPPGTYTVTVSKPGCPDVVVSGITVNTTYTPISLIATVSNICANGQPGGTINASASGGLAPIQYAFVQSPNANIADNLLTYGPASSTATGGYGLFQVRAKDGCGVFTTNTVDVEPIAKPAYFTFDGTAKDCQTYGIKGNLSSTSDNQSVSSPYVGTYTLEFFDITATNPCAIPGGATPFKTIQATSQSDLNFDLAKTHGKFVVRTTGPCGDVTTFCYDLASTLAPIVAFRTAPSCQQFNGTNGTDIQLKTGYFAGPGSITISSAGPGNPVLATGTFSQTATETTRGVVFPVAYDPQGYLAQVTDACGVVYSYTITTPPGAGDAVTADVFYTNLECANQIGAKQTWFKLTGGVKGLFDSGSSVQVVAGPSGPISPAIQAFPIGDLDIYKVRNLPPGTYTAQINTSTTGCGPTSFTFAVPPNSPSSPGLTYNLTGSVQAFCGGTGSLAISFNWNGGTDVTYTVTNSSGQAIASNTSGVFTNLPADTYTVTASATTYCDNNFTQTKTFTIPGPNSVPVIEKKVGIICENGNTATATGQALFRFTGFAPYQFEISPSGTNSWSTIATGITASDYVVSNLAANATYDFRLTDNCGKSTVTTVSIKPLDAQTVENTLNPCNGQNYTLSAADFPGATYSWTKDGNPISTNREITFSPYQSINNGQYVVTITLPQGCVVRTSTANLNSGNCGGPLPVNLIAFDAKLLADQTVQLDWVTASEQNNAYFELERSKDLVAIEPIGRVMAAEGKALSGHNYRYVDTQPQWGTSYYRLRQVDQSGASVAYPWQVVVIRDEAYGVMPNPVLDQRFSVSLDEPQTAKVQLFGADGRQISLDRNALSSHRLELRPSSVLPAGVYVLLVEERGQSRSHRLIVAP</sequence>
<keyword evidence="3" id="KW-1185">Reference proteome</keyword>
<dbReference type="AlphaFoldDB" id="A0A927B968"/>
<gene>
    <name evidence="2" type="ORF">IC230_31820</name>
</gene>